<dbReference type="AlphaFoldDB" id="A0A847QW66"/>
<dbReference type="Gene3D" id="3.40.190.10">
    <property type="entry name" value="Periplasmic binding protein-like II"/>
    <property type="match status" value="1"/>
</dbReference>
<accession>A0A847QW66</accession>
<organism evidence="3 4">
    <name type="scientific">Marinomonas profundi</name>
    <dbReference type="NCBI Taxonomy" id="2726122"/>
    <lineage>
        <taxon>Bacteria</taxon>
        <taxon>Pseudomonadati</taxon>
        <taxon>Pseudomonadota</taxon>
        <taxon>Gammaproteobacteria</taxon>
        <taxon>Oceanospirillales</taxon>
        <taxon>Oceanospirillaceae</taxon>
        <taxon>Marinomonas</taxon>
    </lineage>
</organism>
<keyword evidence="2" id="KW-0732">Signal</keyword>
<sequence length="361" mass="39281">MKKLSKLLGVSILSFGCLLSAIPAQAQETELPSTINWAIPFGVGGGTDVWARFVAPHLTKNLPGNPTVVIKNQPGGGSITGTNLFFQRAKSNGEDILGTSASTLYPFMLGDKRVRYNFDKWIPLMASPTGGVVYVQPNLGVTSADDITKLDGVTLPFGSQSPTGLELPVFLAFEMLELDIKPVFGMKSRGAGRLAFERGEAKIDFQTSSAYLSSVVDLVDNQKAVPLFSLGILNNQGKIVRDPAFADLPTFEEVYVKKFGKEPSGMEYTAYKKFLAAGFAFQKVIFIPADTPNDIINAYQSAVRTMLKDPTFIKDSEVQVGPYENIVGIDAAQYLSEAIAVSPELYAWISSWLKSKFDYTL</sequence>
<dbReference type="InterPro" id="IPR005064">
    <property type="entry name" value="BUG"/>
</dbReference>
<reference evidence="3 4" key="1">
    <citation type="submission" date="2020-04" db="EMBL/GenBank/DDBJ databases">
        <title>Marinomonas sp. M1K-6 isolated from the deep seawater of the Mariana Trench.</title>
        <authorList>
            <person name="Li Y."/>
        </authorList>
    </citation>
    <scope>NUCLEOTIDE SEQUENCE [LARGE SCALE GENOMIC DNA]</scope>
    <source>
        <strain evidence="3 4">M1K-6</strain>
    </source>
</reference>
<keyword evidence="4" id="KW-1185">Reference proteome</keyword>
<dbReference type="EMBL" id="JABAEK010000001">
    <property type="protein sequence ID" value="NLQ16249.1"/>
    <property type="molecule type" value="Genomic_DNA"/>
</dbReference>
<evidence type="ECO:0000313" key="3">
    <source>
        <dbReference type="EMBL" id="NLQ16249.1"/>
    </source>
</evidence>
<evidence type="ECO:0000256" key="2">
    <source>
        <dbReference type="SAM" id="SignalP"/>
    </source>
</evidence>
<feature type="signal peptide" evidence="2">
    <location>
        <begin position="1"/>
        <end position="26"/>
    </location>
</feature>
<dbReference type="InterPro" id="IPR042100">
    <property type="entry name" value="Bug_dom1"/>
</dbReference>
<comment type="similarity">
    <text evidence="1">Belongs to the UPF0065 (bug) family.</text>
</comment>
<dbReference type="Gene3D" id="3.40.190.150">
    <property type="entry name" value="Bordetella uptake gene, domain 1"/>
    <property type="match status" value="1"/>
</dbReference>
<dbReference type="PROSITE" id="PS51257">
    <property type="entry name" value="PROKAR_LIPOPROTEIN"/>
    <property type="match status" value="1"/>
</dbReference>
<evidence type="ECO:0000313" key="4">
    <source>
        <dbReference type="Proteomes" id="UP000586067"/>
    </source>
</evidence>
<dbReference type="RefSeq" id="WP_168822224.1">
    <property type="nucleotide sequence ID" value="NZ_CP073013.1"/>
</dbReference>
<proteinExistence type="inferred from homology"/>
<name>A0A847QW66_9GAMM</name>
<protein>
    <submittedName>
        <fullName evidence="3">Tricarboxylate transporter</fullName>
    </submittedName>
</protein>
<dbReference type="Proteomes" id="UP000586067">
    <property type="component" value="Unassembled WGS sequence"/>
</dbReference>
<evidence type="ECO:0000256" key="1">
    <source>
        <dbReference type="ARBA" id="ARBA00006987"/>
    </source>
</evidence>
<dbReference type="PANTHER" id="PTHR42928">
    <property type="entry name" value="TRICARBOXYLATE-BINDING PROTEIN"/>
    <property type="match status" value="1"/>
</dbReference>
<comment type="caution">
    <text evidence="3">The sequence shown here is derived from an EMBL/GenBank/DDBJ whole genome shotgun (WGS) entry which is preliminary data.</text>
</comment>
<dbReference type="PANTHER" id="PTHR42928:SF5">
    <property type="entry name" value="BLR1237 PROTEIN"/>
    <property type="match status" value="1"/>
</dbReference>
<feature type="chain" id="PRO_5032596604" evidence="2">
    <location>
        <begin position="27"/>
        <end position="361"/>
    </location>
</feature>
<gene>
    <name evidence="3" type="ORF">HGG82_01260</name>
</gene>